<feature type="transmembrane region" description="Helical" evidence="1">
    <location>
        <begin position="280"/>
        <end position="299"/>
    </location>
</feature>
<feature type="transmembrane region" description="Helical" evidence="1">
    <location>
        <begin position="311"/>
        <end position="333"/>
    </location>
</feature>
<keyword evidence="1" id="KW-1133">Transmembrane helix</keyword>
<dbReference type="OrthoDB" id="9765532at2"/>
<feature type="transmembrane region" description="Helical" evidence="1">
    <location>
        <begin position="393"/>
        <end position="418"/>
    </location>
</feature>
<feature type="transmembrane region" description="Helical" evidence="1">
    <location>
        <begin position="430"/>
        <end position="452"/>
    </location>
</feature>
<evidence type="ECO:0000256" key="1">
    <source>
        <dbReference type="SAM" id="Phobius"/>
    </source>
</evidence>
<feature type="transmembrane region" description="Helical" evidence="1">
    <location>
        <begin position="90"/>
        <end position="112"/>
    </location>
</feature>
<accession>A0A1X7FI56</accession>
<evidence type="ECO:0000313" key="3">
    <source>
        <dbReference type="Proteomes" id="UP000192936"/>
    </source>
</evidence>
<keyword evidence="1" id="KW-0472">Membrane</keyword>
<feature type="transmembrane region" description="Helical" evidence="1">
    <location>
        <begin position="472"/>
        <end position="495"/>
    </location>
</feature>
<feature type="transmembrane region" description="Helical" evidence="1">
    <location>
        <begin position="60"/>
        <end position="78"/>
    </location>
</feature>
<proteinExistence type="predicted"/>
<dbReference type="AlphaFoldDB" id="A0A1X7FI56"/>
<dbReference type="InterPro" id="IPR031566">
    <property type="entry name" value="CitMHS_2"/>
</dbReference>
<evidence type="ECO:0000313" key="2">
    <source>
        <dbReference type="EMBL" id="SMF52187.1"/>
    </source>
</evidence>
<feature type="transmembrane region" description="Helical" evidence="1">
    <location>
        <begin position="230"/>
        <end position="254"/>
    </location>
</feature>
<dbReference type="EMBL" id="FXAK01000005">
    <property type="protein sequence ID" value="SMF52187.1"/>
    <property type="molecule type" value="Genomic_DNA"/>
</dbReference>
<dbReference type="RefSeq" id="WP_085086385.1">
    <property type="nucleotide sequence ID" value="NZ_FXAK01000005.1"/>
</dbReference>
<protein>
    <submittedName>
        <fullName evidence="2">Transporter, UIT6 family</fullName>
    </submittedName>
</protein>
<keyword evidence="1" id="KW-0812">Transmembrane</keyword>
<gene>
    <name evidence="2" type="ORF">SAMN02982917_2883</name>
</gene>
<sequence>MINSPTHQRRSSLLPAVLGAALAVGGVLLGTHGVQAAEVAAEVAHGGVPHLDGRLLSAAWVVPFAGILLSIALFPLLAPMVWHHHFGKISAVWALAFLVPFAATFGVDLATYELLHTVLLEYIPFIVLLTALFTVAGGVRLTGSLVGTPAANTVGLALGTVLASLMGTTGASMLLIRPLLRANEHRRHKVHTIVFFIFLVSNVGGSLTPLGDPPLFLGFLKGVDFFWPTVHLLAPMCFLSGLLLVIYFVLDLVLHTRDPGKHPLIEGVHEREPIRIEGSVNLLLLVAIIGAVLLSGVWHPGVGVTLYHVTVPLESIVSNLLLLGITGLSLTLTSKQSRRLNGFSWGPILEVAKLFAAIFLTIIPAIAILKAGTDGALGAIISAVNEGGKPNPAAYFWATGILSSFLDNAPTYLIFFNTAGGDAHTLMTDLSLTLTAISAGAVFMGANSYIGNAPNFMVKAIAEERGVAMPSFFGYMAWSFGILVPLLGLATLVFFL</sequence>
<dbReference type="Pfam" id="PF16980">
    <property type="entry name" value="CitMHS_2"/>
    <property type="match status" value="1"/>
</dbReference>
<dbReference type="STRING" id="286727.SAMN02982917_2883"/>
<feature type="transmembrane region" description="Helical" evidence="1">
    <location>
        <begin position="154"/>
        <end position="180"/>
    </location>
</feature>
<reference evidence="2 3" key="1">
    <citation type="submission" date="2017-04" db="EMBL/GenBank/DDBJ databases">
        <authorList>
            <person name="Afonso C.L."/>
            <person name="Miller P.J."/>
            <person name="Scott M.A."/>
            <person name="Spackman E."/>
            <person name="Goraichik I."/>
            <person name="Dimitrov K.M."/>
            <person name="Suarez D.L."/>
            <person name="Swayne D.E."/>
        </authorList>
    </citation>
    <scope>NUCLEOTIDE SEQUENCE [LARGE SCALE GENOMIC DNA]</scope>
    <source>
        <strain evidence="2 3">A2P</strain>
    </source>
</reference>
<organism evidence="2 3">
    <name type="scientific">Azospirillum oryzae</name>
    <dbReference type="NCBI Taxonomy" id="286727"/>
    <lineage>
        <taxon>Bacteria</taxon>
        <taxon>Pseudomonadati</taxon>
        <taxon>Pseudomonadota</taxon>
        <taxon>Alphaproteobacteria</taxon>
        <taxon>Rhodospirillales</taxon>
        <taxon>Azospirillaceae</taxon>
        <taxon>Azospirillum</taxon>
    </lineage>
</organism>
<name>A0A1X7FI56_9PROT</name>
<feature type="transmembrane region" description="Helical" evidence="1">
    <location>
        <begin position="354"/>
        <end position="373"/>
    </location>
</feature>
<dbReference type="Proteomes" id="UP000192936">
    <property type="component" value="Unassembled WGS sequence"/>
</dbReference>
<feature type="transmembrane region" description="Helical" evidence="1">
    <location>
        <begin position="192"/>
        <end position="210"/>
    </location>
</feature>